<evidence type="ECO:0000313" key="6">
    <source>
        <dbReference type="Proteomes" id="UP000582974"/>
    </source>
</evidence>
<evidence type="ECO:0000313" key="5">
    <source>
        <dbReference type="EMBL" id="MBA0127566.1"/>
    </source>
</evidence>
<evidence type="ECO:0000256" key="3">
    <source>
        <dbReference type="ARBA" id="ARBA00023163"/>
    </source>
</evidence>
<dbReference type="PROSITE" id="PS50995">
    <property type="entry name" value="HTH_MARR_2"/>
    <property type="match status" value="1"/>
</dbReference>
<keyword evidence="2" id="KW-0238">DNA-binding</keyword>
<dbReference type="SMART" id="SM00347">
    <property type="entry name" value="HTH_MARR"/>
    <property type="match status" value="1"/>
</dbReference>
<dbReference type="Pfam" id="PF01047">
    <property type="entry name" value="MarR"/>
    <property type="match status" value="1"/>
</dbReference>
<organism evidence="5 6">
    <name type="scientific">Haloechinothrix aidingensis</name>
    <dbReference type="NCBI Taxonomy" id="2752311"/>
    <lineage>
        <taxon>Bacteria</taxon>
        <taxon>Bacillati</taxon>
        <taxon>Actinomycetota</taxon>
        <taxon>Actinomycetes</taxon>
        <taxon>Pseudonocardiales</taxon>
        <taxon>Pseudonocardiaceae</taxon>
        <taxon>Haloechinothrix</taxon>
    </lineage>
</organism>
<name>A0A838AE35_9PSEU</name>
<dbReference type="InterPro" id="IPR023187">
    <property type="entry name" value="Tscrpt_reg_MarR-type_CS"/>
</dbReference>
<dbReference type="Gene3D" id="1.10.10.10">
    <property type="entry name" value="Winged helix-like DNA-binding domain superfamily/Winged helix DNA-binding domain"/>
    <property type="match status" value="1"/>
</dbReference>
<evidence type="ECO:0000259" key="4">
    <source>
        <dbReference type="PROSITE" id="PS50995"/>
    </source>
</evidence>
<dbReference type="PROSITE" id="PS01117">
    <property type="entry name" value="HTH_MARR_1"/>
    <property type="match status" value="1"/>
</dbReference>
<gene>
    <name evidence="5" type="ORF">H0B56_18635</name>
</gene>
<dbReference type="GO" id="GO:0003700">
    <property type="term" value="F:DNA-binding transcription factor activity"/>
    <property type="evidence" value="ECO:0007669"/>
    <property type="project" value="InterPro"/>
</dbReference>
<sequence length="177" mass="18898">MPPSAQHAAPGDVVDSADALGTELIRFVRLLNKATARLAKAQPHGIEQGTFAILGNLVHGGPLRTSALAELLHTEISTVSRQTSTLVHHGLLERQADPDDGRACLLAPTEEGMRVYEGARAARNRWLAATVRDWDPEDVEHLITLLGRLNSDLLDNDLAAVPLVGTDEHPSGGSDGQ</sequence>
<dbReference type="PANTHER" id="PTHR39515:SF2">
    <property type="entry name" value="HTH-TYPE TRANSCRIPTIONAL REGULATOR RV0880"/>
    <property type="match status" value="1"/>
</dbReference>
<evidence type="ECO:0000256" key="2">
    <source>
        <dbReference type="ARBA" id="ARBA00023125"/>
    </source>
</evidence>
<keyword evidence="6" id="KW-1185">Reference proteome</keyword>
<dbReference type="InterPro" id="IPR036390">
    <property type="entry name" value="WH_DNA-bd_sf"/>
</dbReference>
<protein>
    <submittedName>
        <fullName evidence="5">MarR family transcriptional regulator</fullName>
    </submittedName>
</protein>
<comment type="caution">
    <text evidence="5">The sequence shown here is derived from an EMBL/GenBank/DDBJ whole genome shotgun (WGS) entry which is preliminary data.</text>
</comment>
<dbReference type="EMBL" id="JACCKD010000007">
    <property type="protein sequence ID" value="MBA0127566.1"/>
    <property type="molecule type" value="Genomic_DNA"/>
</dbReference>
<dbReference type="AlphaFoldDB" id="A0A838AE35"/>
<dbReference type="InterPro" id="IPR036388">
    <property type="entry name" value="WH-like_DNA-bd_sf"/>
</dbReference>
<dbReference type="InterPro" id="IPR052526">
    <property type="entry name" value="HTH-type_Bedaq_tolerance"/>
</dbReference>
<accession>A0A838AE35</accession>
<reference evidence="5 6" key="1">
    <citation type="submission" date="2020-07" db="EMBL/GenBank/DDBJ databases">
        <title>Genome of Haloechinothrix sp.</title>
        <authorList>
            <person name="Tang S.-K."/>
            <person name="Yang L."/>
            <person name="Zhu W.-Y."/>
        </authorList>
    </citation>
    <scope>NUCLEOTIDE SEQUENCE [LARGE SCALE GENOMIC DNA]</scope>
    <source>
        <strain evidence="5 6">YIM 98757</strain>
    </source>
</reference>
<dbReference type="PANTHER" id="PTHR39515">
    <property type="entry name" value="CONSERVED PROTEIN"/>
    <property type="match status" value="1"/>
</dbReference>
<dbReference type="InterPro" id="IPR000835">
    <property type="entry name" value="HTH_MarR-typ"/>
</dbReference>
<evidence type="ECO:0000256" key="1">
    <source>
        <dbReference type="ARBA" id="ARBA00023015"/>
    </source>
</evidence>
<feature type="domain" description="HTH marR-type" evidence="4">
    <location>
        <begin position="17"/>
        <end position="151"/>
    </location>
</feature>
<dbReference type="PRINTS" id="PR00598">
    <property type="entry name" value="HTHMARR"/>
</dbReference>
<keyword evidence="3" id="KW-0804">Transcription</keyword>
<dbReference type="RefSeq" id="WP_180894379.1">
    <property type="nucleotide sequence ID" value="NZ_JACCKD010000007.1"/>
</dbReference>
<dbReference type="SUPFAM" id="SSF46785">
    <property type="entry name" value="Winged helix' DNA-binding domain"/>
    <property type="match status" value="1"/>
</dbReference>
<dbReference type="Proteomes" id="UP000582974">
    <property type="component" value="Unassembled WGS sequence"/>
</dbReference>
<proteinExistence type="predicted"/>
<keyword evidence="1" id="KW-0805">Transcription regulation</keyword>
<dbReference type="GO" id="GO:0003677">
    <property type="term" value="F:DNA binding"/>
    <property type="evidence" value="ECO:0007669"/>
    <property type="project" value="UniProtKB-KW"/>
</dbReference>